<evidence type="ECO:0000313" key="2">
    <source>
        <dbReference type="EMBL" id="KAK9759708.1"/>
    </source>
</evidence>
<dbReference type="InterPro" id="IPR018711">
    <property type="entry name" value="NAGPA"/>
</dbReference>
<gene>
    <name evidence="2" type="ORF">K7432_017016</name>
</gene>
<dbReference type="Proteomes" id="UP001479436">
    <property type="component" value="Unassembled WGS sequence"/>
</dbReference>
<evidence type="ECO:0000259" key="1">
    <source>
        <dbReference type="Pfam" id="PF09992"/>
    </source>
</evidence>
<organism evidence="2 3">
    <name type="scientific">Basidiobolus ranarum</name>
    <dbReference type="NCBI Taxonomy" id="34480"/>
    <lineage>
        <taxon>Eukaryota</taxon>
        <taxon>Fungi</taxon>
        <taxon>Fungi incertae sedis</taxon>
        <taxon>Zoopagomycota</taxon>
        <taxon>Entomophthoromycotina</taxon>
        <taxon>Basidiobolomycetes</taxon>
        <taxon>Basidiobolales</taxon>
        <taxon>Basidiobolaceae</taxon>
        <taxon>Basidiobolus</taxon>
    </lineage>
</organism>
<evidence type="ECO:0000313" key="3">
    <source>
        <dbReference type="Proteomes" id="UP001479436"/>
    </source>
</evidence>
<feature type="domain" description="Phosphodiester glycosidase" evidence="1">
    <location>
        <begin position="73"/>
        <end position="203"/>
    </location>
</feature>
<protein>
    <recommendedName>
        <fullName evidence="1">Phosphodiester glycosidase domain-containing protein</fullName>
    </recommendedName>
</protein>
<reference evidence="2 3" key="1">
    <citation type="submission" date="2023-04" db="EMBL/GenBank/DDBJ databases">
        <title>Genome of Basidiobolus ranarum AG-B5.</title>
        <authorList>
            <person name="Stajich J.E."/>
            <person name="Carter-House D."/>
            <person name="Gryganskyi A."/>
        </authorList>
    </citation>
    <scope>NUCLEOTIDE SEQUENCE [LARGE SCALE GENOMIC DNA]</scope>
    <source>
        <strain evidence="2 3">AG-B5</strain>
    </source>
</reference>
<proteinExistence type="predicted"/>
<dbReference type="Pfam" id="PF09992">
    <property type="entry name" value="NAGPA"/>
    <property type="match status" value="1"/>
</dbReference>
<accession>A0ABR2WDY5</accession>
<sequence>MSQAGIFKDDYHSSTVIICDIHTVDVASVGSNTVAQSGKYGINAGFFDSGVLLSIACSSGGLSVYTGGHRNAKTRGTMVCYKLPDGNFGVEVPVIGLFSEFKKPENSSIQWAVGGYSLHLESTDTPEIFMNKLQESEKTQGISNVFQGGFSHRSAIGYRREDKKIVLASFYCSSVLEVRNVLKNAYKCDIAIMLDGGGSSQISGVEPSLISSRNPRGIYHENYSNGNRGIYSMVTVNSSKWGDVRSLIKSTTESKTMSRSC</sequence>
<comment type="caution">
    <text evidence="2">The sequence shown here is derived from an EMBL/GenBank/DDBJ whole genome shotgun (WGS) entry which is preliminary data.</text>
</comment>
<dbReference type="EMBL" id="JASJQH010003257">
    <property type="protein sequence ID" value="KAK9759708.1"/>
    <property type="molecule type" value="Genomic_DNA"/>
</dbReference>
<name>A0ABR2WDY5_9FUNG</name>
<keyword evidence="3" id="KW-1185">Reference proteome</keyword>